<evidence type="ECO:0000313" key="2">
    <source>
        <dbReference type="Proteomes" id="UP001565927"/>
    </source>
</evidence>
<protein>
    <submittedName>
        <fullName evidence="1">Uncharacterized protein</fullName>
    </submittedName>
</protein>
<accession>A0ABV4H5P8</accession>
<sequence>MVLVQPDGNLAVWSTGARTLLLRDATDQQVVEHLTARALADDGGTGDAVSGRRALRAARWAVGRARQGLQPRVQLPRWDDVAGTPGEHPGA</sequence>
<gene>
    <name evidence="1" type="ORF">AB2L27_17790</name>
</gene>
<proteinExistence type="predicted"/>
<reference evidence="1 2" key="1">
    <citation type="submission" date="2024-07" db="EMBL/GenBank/DDBJ databases">
        <authorList>
            <person name="Thanompreechachai J."/>
            <person name="Duangmal K."/>
        </authorList>
    </citation>
    <scope>NUCLEOTIDE SEQUENCE [LARGE SCALE GENOMIC DNA]</scope>
    <source>
        <strain evidence="1 2">LSe6-4</strain>
    </source>
</reference>
<dbReference type="EMBL" id="JBGFTU010000025">
    <property type="protein sequence ID" value="MEZ0166614.1"/>
    <property type="molecule type" value="Genomic_DNA"/>
</dbReference>
<comment type="caution">
    <text evidence="1">The sequence shown here is derived from an EMBL/GenBank/DDBJ whole genome shotgun (WGS) entry which is preliminary data.</text>
</comment>
<evidence type="ECO:0000313" key="1">
    <source>
        <dbReference type="EMBL" id="MEZ0166614.1"/>
    </source>
</evidence>
<name>A0ABV4H5P8_9ACTN</name>
<dbReference type="Proteomes" id="UP001565927">
    <property type="component" value="Unassembled WGS sequence"/>
</dbReference>
<keyword evidence="2" id="KW-1185">Reference proteome</keyword>
<organism evidence="1 2">
    <name type="scientific">Kineococcus halophytocola</name>
    <dbReference type="NCBI Taxonomy" id="3234027"/>
    <lineage>
        <taxon>Bacteria</taxon>
        <taxon>Bacillati</taxon>
        <taxon>Actinomycetota</taxon>
        <taxon>Actinomycetes</taxon>
        <taxon>Kineosporiales</taxon>
        <taxon>Kineosporiaceae</taxon>
        <taxon>Kineococcus</taxon>
    </lineage>
</organism>